<gene>
    <name evidence="3" type="ORF">GCM10010201_26900</name>
</gene>
<organism evidence="3 4">
    <name type="scientific">Pilimelia columellifera subsp. columellifera</name>
    <dbReference type="NCBI Taxonomy" id="706583"/>
    <lineage>
        <taxon>Bacteria</taxon>
        <taxon>Bacillati</taxon>
        <taxon>Actinomycetota</taxon>
        <taxon>Actinomycetes</taxon>
        <taxon>Micromonosporales</taxon>
        <taxon>Micromonosporaceae</taxon>
        <taxon>Pilimelia</taxon>
    </lineage>
</organism>
<dbReference type="InterPro" id="IPR012347">
    <property type="entry name" value="Ferritin-like"/>
</dbReference>
<dbReference type="RefSeq" id="WP_344172901.1">
    <property type="nucleotide sequence ID" value="NZ_BAAARY010000012.1"/>
</dbReference>
<comment type="caution">
    <text evidence="3">The sequence shown here is derived from an EMBL/GenBank/DDBJ whole genome shotgun (WGS) entry which is preliminary data.</text>
</comment>
<feature type="domain" description="DUF305" evidence="2">
    <location>
        <begin position="42"/>
        <end position="185"/>
    </location>
</feature>
<keyword evidence="1" id="KW-0732">Signal</keyword>
<reference evidence="3 4" key="1">
    <citation type="journal article" date="2019" name="Int. J. Syst. Evol. Microbiol.">
        <title>The Global Catalogue of Microorganisms (GCM) 10K type strain sequencing project: providing services to taxonomists for standard genome sequencing and annotation.</title>
        <authorList>
            <consortium name="The Broad Institute Genomics Platform"/>
            <consortium name="The Broad Institute Genome Sequencing Center for Infectious Disease"/>
            <person name="Wu L."/>
            <person name="Ma J."/>
        </authorList>
    </citation>
    <scope>NUCLEOTIDE SEQUENCE [LARGE SCALE GENOMIC DNA]</scope>
    <source>
        <strain evidence="3 4">JCM 3367</strain>
    </source>
</reference>
<dbReference type="Gene3D" id="1.20.1260.10">
    <property type="match status" value="1"/>
</dbReference>
<evidence type="ECO:0000313" key="3">
    <source>
        <dbReference type="EMBL" id="GAA2526751.1"/>
    </source>
</evidence>
<dbReference type="Proteomes" id="UP001499978">
    <property type="component" value="Unassembled WGS sequence"/>
</dbReference>
<name>A0ABN3NMD0_9ACTN</name>
<evidence type="ECO:0000256" key="1">
    <source>
        <dbReference type="SAM" id="SignalP"/>
    </source>
</evidence>
<sequence length="188" mass="19525">MKRFGRAAAVCVGVAMALSGAACGDDENAAPGGAAATFNQADVDFATGMIPHHEQAIEMANLVDAQGQSAEVGALAEKIRDSQGSEITTMSGWLVAWGKPVPSPGVDGHADHPGKMSDAEMKKLSDASGKAFDTMFLTMMVEHHEGAIAMARDEIAKGANAEAKELAKQIEQAQTAEIAAMRALLEES</sequence>
<feature type="chain" id="PRO_5046100055" evidence="1">
    <location>
        <begin position="25"/>
        <end position="188"/>
    </location>
</feature>
<proteinExistence type="predicted"/>
<dbReference type="PANTHER" id="PTHR36933">
    <property type="entry name" value="SLL0788 PROTEIN"/>
    <property type="match status" value="1"/>
</dbReference>
<evidence type="ECO:0000259" key="2">
    <source>
        <dbReference type="Pfam" id="PF03713"/>
    </source>
</evidence>
<dbReference type="PROSITE" id="PS51257">
    <property type="entry name" value="PROKAR_LIPOPROTEIN"/>
    <property type="match status" value="1"/>
</dbReference>
<keyword evidence="4" id="KW-1185">Reference proteome</keyword>
<dbReference type="EMBL" id="BAAARY010000012">
    <property type="protein sequence ID" value="GAA2526751.1"/>
    <property type="molecule type" value="Genomic_DNA"/>
</dbReference>
<accession>A0ABN3NMD0</accession>
<dbReference type="PANTHER" id="PTHR36933:SF1">
    <property type="entry name" value="SLL0788 PROTEIN"/>
    <property type="match status" value="1"/>
</dbReference>
<dbReference type="InterPro" id="IPR005183">
    <property type="entry name" value="DUF305_CopM-like"/>
</dbReference>
<dbReference type="Pfam" id="PF03713">
    <property type="entry name" value="DUF305"/>
    <property type="match status" value="1"/>
</dbReference>
<protein>
    <submittedName>
        <fullName evidence="3">DUF305 domain-containing protein</fullName>
    </submittedName>
</protein>
<feature type="signal peptide" evidence="1">
    <location>
        <begin position="1"/>
        <end position="24"/>
    </location>
</feature>
<evidence type="ECO:0000313" key="4">
    <source>
        <dbReference type="Proteomes" id="UP001499978"/>
    </source>
</evidence>